<dbReference type="InterPro" id="IPR043502">
    <property type="entry name" value="DNA/RNA_pol_sf"/>
</dbReference>
<keyword evidence="7" id="KW-1185">Reference proteome</keyword>
<evidence type="ECO:0000313" key="7">
    <source>
        <dbReference type="Proteomes" id="UP000515154"/>
    </source>
</evidence>
<name>A0A6P7S6Q0_9MOLL</name>
<dbReference type="InterPro" id="IPR001995">
    <property type="entry name" value="Peptidase_A2_cat"/>
</dbReference>
<sequence>MQLDTGGDITIVEEEPWKYIGEPKLSNSRTVAHGVADKRLVFVGESVCNIILHDQMKKEKVCVLKNSVNLFGTEWMELFKMWNTPVSVLCSNIVGSVEGSTAVEGLKRKIKHLFPNVFSGELGYCTKTRAKVVVKQSATSVFKSKSNVPFAALEQVNKAPERLESLEIIEKTDHSNWAAFTVYVIKKNKLRVFADFSTGLNDCLNSHSYQFLSPEEVFLELNGGKFFSKLDLLEAYL</sequence>
<evidence type="ECO:0000256" key="1">
    <source>
        <dbReference type="ARBA" id="ARBA00022679"/>
    </source>
</evidence>
<evidence type="ECO:0000313" key="8">
    <source>
        <dbReference type="RefSeq" id="XP_029633877.1"/>
    </source>
</evidence>
<keyword evidence="1" id="KW-0808">Transferase</keyword>
<dbReference type="PANTHER" id="PTHR37984:SF5">
    <property type="entry name" value="PROTEIN NYNRIN-LIKE"/>
    <property type="match status" value="1"/>
</dbReference>
<dbReference type="InterPro" id="IPR021109">
    <property type="entry name" value="Peptidase_aspartic_dom_sf"/>
</dbReference>
<organism evidence="7 8">
    <name type="scientific">Octopus sinensis</name>
    <name type="common">East Asian common octopus</name>
    <dbReference type="NCBI Taxonomy" id="2607531"/>
    <lineage>
        <taxon>Eukaryota</taxon>
        <taxon>Metazoa</taxon>
        <taxon>Spiralia</taxon>
        <taxon>Lophotrochozoa</taxon>
        <taxon>Mollusca</taxon>
        <taxon>Cephalopoda</taxon>
        <taxon>Coleoidea</taxon>
        <taxon>Octopodiformes</taxon>
        <taxon>Octopoda</taxon>
        <taxon>Incirrata</taxon>
        <taxon>Octopodidae</taxon>
        <taxon>Octopus</taxon>
    </lineage>
</organism>
<dbReference type="GO" id="GO:0004190">
    <property type="term" value="F:aspartic-type endopeptidase activity"/>
    <property type="evidence" value="ECO:0007669"/>
    <property type="project" value="InterPro"/>
</dbReference>
<feature type="domain" description="Peptidase A2" evidence="6">
    <location>
        <begin position="1"/>
        <end position="35"/>
    </location>
</feature>
<evidence type="ECO:0000259" key="6">
    <source>
        <dbReference type="PROSITE" id="PS50175"/>
    </source>
</evidence>
<keyword evidence="4" id="KW-0255">Endonuclease</keyword>
<evidence type="ECO:0000256" key="5">
    <source>
        <dbReference type="ARBA" id="ARBA00022801"/>
    </source>
</evidence>
<dbReference type="AlphaFoldDB" id="A0A6P7S6Q0"/>
<dbReference type="PANTHER" id="PTHR37984">
    <property type="entry name" value="PROTEIN CBG26694"/>
    <property type="match status" value="1"/>
</dbReference>
<dbReference type="SUPFAM" id="SSF56672">
    <property type="entry name" value="DNA/RNA polymerases"/>
    <property type="match status" value="1"/>
</dbReference>
<protein>
    <submittedName>
        <fullName evidence="8">Uncharacterized protein K02A2.6-like</fullName>
    </submittedName>
</protein>
<proteinExistence type="predicted"/>
<dbReference type="RefSeq" id="XP_029633877.1">
    <property type="nucleotide sequence ID" value="XM_029778017.1"/>
</dbReference>
<dbReference type="SUPFAM" id="SSF50630">
    <property type="entry name" value="Acid proteases"/>
    <property type="match status" value="1"/>
</dbReference>
<dbReference type="Gene3D" id="3.10.10.10">
    <property type="entry name" value="HIV Type 1 Reverse Transcriptase, subunit A, domain 1"/>
    <property type="match status" value="1"/>
</dbReference>
<evidence type="ECO:0000256" key="3">
    <source>
        <dbReference type="ARBA" id="ARBA00022722"/>
    </source>
</evidence>
<dbReference type="Proteomes" id="UP000515154">
    <property type="component" value="Linkage group LG3"/>
</dbReference>
<accession>A0A6P7S6Q0</accession>
<keyword evidence="5" id="KW-0378">Hydrolase</keyword>
<dbReference type="PROSITE" id="PS50175">
    <property type="entry name" value="ASP_PROT_RETROV"/>
    <property type="match status" value="1"/>
</dbReference>
<dbReference type="KEGG" id="osn:115209579"/>
<evidence type="ECO:0000256" key="4">
    <source>
        <dbReference type="ARBA" id="ARBA00022759"/>
    </source>
</evidence>
<keyword evidence="3" id="KW-0540">Nuclease</keyword>
<dbReference type="GO" id="GO:0004519">
    <property type="term" value="F:endonuclease activity"/>
    <property type="evidence" value="ECO:0007669"/>
    <property type="project" value="UniProtKB-KW"/>
</dbReference>
<reference evidence="8" key="1">
    <citation type="submission" date="2025-08" db="UniProtKB">
        <authorList>
            <consortium name="RefSeq"/>
        </authorList>
    </citation>
    <scope>IDENTIFICATION</scope>
</reference>
<keyword evidence="2" id="KW-0548">Nucleotidyltransferase</keyword>
<dbReference type="GO" id="GO:0006508">
    <property type="term" value="P:proteolysis"/>
    <property type="evidence" value="ECO:0007669"/>
    <property type="project" value="InterPro"/>
</dbReference>
<dbReference type="InterPro" id="IPR050951">
    <property type="entry name" value="Retrovirus_Pol_polyprotein"/>
</dbReference>
<evidence type="ECO:0000256" key="2">
    <source>
        <dbReference type="ARBA" id="ARBA00022695"/>
    </source>
</evidence>
<dbReference type="Gene3D" id="2.40.70.10">
    <property type="entry name" value="Acid Proteases"/>
    <property type="match status" value="1"/>
</dbReference>
<dbReference type="GO" id="GO:0016779">
    <property type="term" value="F:nucleotidyltransferase activity"/>
    <property type="evidence" value="ECO:0007669"/>
    <property type="project" value="UniProtKB-KW"/>
</dbReference>
<gene>
    <name evidence="8" type="primary">LOC115209579</name>
</gene>